<accession>A0A975CER3</accession>
<dbReference type="RefSeq" id="WP_208008051.1">
    <property type="nucleotide sequence ID" value="NZ_CP071796.1"/>
</dbReference>
<reference evidence="2" key="1">
    <citation type="submission" date="2021-03" db="EMBL/GenBank/DDBJ databases">
        <title>Ottowia sp. 27C isolated from the cloaca of a Giant Asian pond turtle (Heosemys grandis).</title>
        <authorList>
            <person name="Spergser J."/>
            <person name="Busse H.-J."/>
        </authorList>
    </citation>
    <scope>NUCLEOTIDE SEQUENCE</scope>
    <source>
        <strain evidence="2">27C</strain>
    </source>
</reference>
<keyword evidence="1" id="KW-1133">Transmembrane helix</keyword>
<protein>
    <submittedName>
        <fullName evidence="2">Uncharacterized protein</fullName>
    </submittedName>
</protein>
<keyword evidence="1" id="KW-0812">Transmembrane</keyword>
<feature type="transmembrane region" description="Helical" evidence="1">
    <location>
        <begin position="124"/>
        <end position="142"/>
    </location>
</feature>
<dbReference type="KEGG" id="otd:J1M35_15495"/>
<keyword evidence="1" id="KW-0472">Membrane</keyword>
<dbReference type="AlphaFoldDB" id="A0A975CER3"/>
<evidence type="ECO:0000256" key="1">
    <source>
        <dbReference type="SAM" id="Phobius"/>
    </source>
</evidence>
<organism evidence="2 3">
    <name type="scientific">Ottowia testudinis</name>
    <dbReference type="NCBI Taxonomy" id="2816950"/>
    <lineage>
        <taxon>Bacteria</taxon>
        <taxon>Pseudomonadati</taxon>
        <taxon>Pseudomonadota</taxon>
        <taxon>Betaproteobacteria</taxon>
        <taxon>Burkholderiales</taxon>
        <taxon>Comamonadaceae</taxon>
        <taxon>Ottowia</taxon>
    </lineage>
</organism>
<dbReference type="PROSITE" id="PS51257">
    <property type="entry name" value="PROKAR_LIPOPROTEIN"/>
    <property type="match status" value="1"/>
</dbReference>
<keyword evidence="3" id="KW-1185">Reference proteome</keyword>
<feature type="transmembrane region" description="Helical" evidence="1">
    <location>
        <begin position="77"/>
        <end position="99"/>
    </location>
</feature>
<gene>
    <name evidence="2" type="ORF">J1M35_15495</name>
</gene>
<name>A0A975CER3_9BURK</name>
<feature type="transmembrane region" description="Helical" evidence="1">
    <location>
        <begin position="46"/>
        <end position="71"/>
    </location>
</feature>
<evidence type="ECO:0000313" key="3">
    <source>
        <dbReference type="Proteomes" id="UP000663903"/>
    </source>
</evidence>
<dbReference type="Proteomes" id="UP000663903">
    <property type="component" value="Chromosome"/>
</dbReference>
<sequence length="144" mass="15520">MRALIAHFHVISASVWLGCVVTEAMFERALLGRGPEFERTLAALHWRVDLGIELPALLLTVLSGGWLFFLAPHWSAVWWFKFGAGTLAVAANLACIGLVRLRQTKADAGDWAGFARVDAAQHRWGAVVALGLLAALGLGVVLHA</sequence>
<dbReference type="EMBL" id="CP071796">
    <property type="protein sequence ID" value="QTD44487.1"/>
    <property type="molecule type" value="Genomic_DNA"/>
</dbReference>
<evidence type="ECO:0000313" key="2">
    <source>
        <dbReference type="EMBL" id="QTD44487.1"/>
    </source>
</evidence>
<proteinExistence type="predicted"/>